<dbReference type="EMBL" id="JAUEDM010000006">
    <property type="protein sequence ID" value="KAK3315256.1"/>
    <property type="molecule type" value="Genomic_DNA"/>
</dbReference>
<feature type="region of interest" description="Disordered" evidence="1">
    <location>
        <begin position="20"/>
        <end position="45"/>
    </location>
</feature>
<feature type="domain" description="Glutamyl-tRNA amidotransferase complex subunit Gta3" evidence="2">
    <location>
        <begin position="66"/>
        <end position="123"/>
    </location>
</feature>
<dbReference type="GO" id="GO:0005739">
    <property type="term" value="C:mitochondrion"/>
    <property type="evidence" value="ECO:0007669"/>
    <property type="project" value="TreeGrafter"/>
</dbReference>
<evidence type="ECO:0000313" key="3">
    <source>
        <dbReference type="EMBL" id="KAK3315256.1"/>
    </source>
</evidence>
<accession>A0AAE0M110</accession>
<proteinExistence type="predicted"/>
<dbReference type="AlphaFoldDB" id="A0AAE0M110"/>
<evidence type="ECO:0000313" key="4">
    <source>
        <dbReference type="Proteomes" id="UP001283341"/>
    </source>
</evidence>
<evidence type="ECO:0000259" key="2">
    <source>
        <dbReference type="Pfam" id="PF20978"/>
    </source>
</evidence>
<dbReference type="InterPro" id="IPR003837">
    <property type="entry name" value="GatC"/>
</dbReference>
<protein>
    <recommendedName>
        <fullName evidence="2">Glutamyl-tRNA amidotransferase complex subunit Gta3 domain-containing protein</fullName>
    </recommendedName>
</protein>
<dbReference type="GO" id="GO:0006450">
    <property type="term" value="P:regulation of translational fidelity"/>
    <property type="evidence" value="ECO:0007669"/>
    <property type="project" value="InterPro"/>
</dbReference>
<gene>
    <name evidence="3" type="ORF">B0H66DRAFT_536125</name>
</gene>
<feature type="compositionally biased region" description="Basic and acidic residues" evidence="1">
    <location>
        <begin position="162"/>
        <end position="180"/>
    </location>
</feature>
<dbReference type="GO" id="GO:0032543">
    <property type="term" value="P:mitochondrial translation"/>
    <property type="evidence" value="ECO:0007669"/>
    <property type="project" value="TreeGrafter"/>
</dbReference>
<dbReference type="PANTHER" id="PTHR15004:SF0">
    <property type="entry name" value="GLUTAMYL-TRNA(GLN) AMIDOTRANSFERASE SUBUNIT C, MITOCHONDRIAL"/>
    <property type="match status" value="1"/>
</dbReference>
<keyword evidence="4" id="KW-1185">Reference proteome</keyword>
<dbReference type="Pfam" id="PF20978">
    <property type="entry name" value="Gta3"/>
    <property type="match status" value="1"/>
</dbReference>
<comment type="caution">
    <text evidence="3">The sequence shown here is derived from an EMBL/GenBank/DDBJ whole genome shotgun (WGS) entry which is preliminary data.</text>
</comment>
<dbReference type="Proteomes" id="UP001283341">
    <property type="component" value="Unassembled WGS sequence"/>
</dbReference>
<dbReference type="GO" id="GO:0030956">
    <property type="term" value="C:glutamyl-tRNA(Gln) amidotransferase complex"/>
    <property type="evidence" value="ECO:0007669"/>
    <property type="project" value="TreeGrafter"/>
</dbReference>
<dbReference type="GO" id="GO:0070681">
    <property type="term" value="P:glutaminyl-tRNAGln biosynthesis via transamidation"/>
    <property type="evidence" value="ECO:0007669"/>
    <property type="project" value="TreeGrafter"/>
</dbReference>
<organism evidence="3 4">
    <name type="scientific">Apodospora peruviana</name>
    <dbReference type="NCBI Taxonomy" id="516989"/>
    <lineage>
        <taxon>Eukaryota</taxon>
        <taxon>Fungi</taxon>
        <taxon>Dikarya</taxon>
        <taxon>Ascomycota</taxon>
        <taxon>Pezizomycotina</taxon>
        <taxon>Sordariomycetes</taxon>
        <taxon>Sordariomycetidae</taxon>
        <taxon>Sordariales</taxon>
        <taxon>Lasiosphaeriaceae</taxon>
        <taxon>Apodospora</taxon>
    </lineage>
</organism>
<dbReference type="PANTHER" id="PTHR15004">
    <property type="entry name" value="GLUTAMYL-TRNA(GLN) AMIDOTRANSFERASE SUBUNIT C, MITOCHONDRIAL"/>
    <property type="match status" value="1"/>
</dbReference>
<reference evidence="3" key="2">
    <citation type="submission" date="2023-06" db="EMBL/GenBank/DDBJ databases">
        <authorList>
            <consortium name="Lawrence Berkeley National Laboratory"/>
            <person name="Haridas S."/>
            <person name="Hensen N."/>
            <person name="Bonometti L."/>
            <person name="Westerberg I."/>
            <person name="Brannstrom I.O."/>
            <person name="Guillou S."/>
            <person name="Cros-Aarteil S."/>
            <person name="Calhoun S."/>
            <person name="Kuo A."/>
            <person name="Mondo S."/>
            <person name="Pangilinan J."/>
            <person name="Riley R."/>
            <person name="Labutti K."/>
            <person name="Andreopoulos B."/>
            <person name="Lipzen A."/>
            <person name="Chen C."/>
            <person name="Yanf M."/>
            <person name="Daum C."/>
            <person name="Ng V."/>
            <person name="Clum A."/>
            <person name="Steindorff A."/>
            <person name="Ohm R."/>
            <person name="Martin F."/>
            <person name="Silar P."/>
            <person name="Natvig D."/>
            <person name="Lalanne C."/>
            <person name="Gautier V."/>
            <person name="Ament-Velasquez S.L."/>
            <person name="Kruys A."/>
            <person name="Hutchinson M.I."/>
            <person name="Powell A.J."/>
            <person name="Barry K."/>
            <person name="Miller A.N."/>
            <person name="Grigoriev I.V."/>
            <person name="Debuchy R."/>
            <person name="Gladieux P."/>
            <person name="Thoren M.H."/>
            <person name="Johannesson H."/>
        </authorList>
    </citation>
    <scope>NUCLEOTIDE SEQUENCE</scope>
    <source>
        <strain evidence="3">CBS 118394</strain>
    </source>
</reference>
<feature type="region of interest" description="Disordered" evidence="1">
    <location>
        <begin position="159"/>
        <end position="183"/>
    </location>
</feature>
<dbReference type="InterPro" id="IPR049545">
    <property type="entry name" value="Gta3_dom"/>
</dbReference>
<name>A0AAE0M110_9PEZI</name>
<reference evidence="3" key="1">
    <citation type="journal article" date="2023" name="Mol. Phylogenet. Evol.">
        <title>Genome-scale phylogeny and comparative genomics of the fungal order Sordariales.</title>
        <authorList>
            <person name="Hensen N."/>
            <person name="Bonometti L."/>
            <person name="Westerberg I."/>
            <person name="Brannstrom I.O."/>
            <person name="Guillou S."/>
            <person name="Cros-Aarteil S."/>
            <person name="Calhoun S."/>
            <person name="Haridas S."/>
            <person name="Kuo A."/>
            <person name="Mondo S."/>
            <person name="Pangilinan J."/>
            <person name="Riley R."/>
            <person name="LaButti K."/>
            <person name="Andreopoulos B."/>
            <person name="Lipzen A."/>
            <person name="Chen C."/>
            <person name="Yan M."/>
            <person name="Daum C."/>
            <person name="Ng V."/>
            <person name="Clum A."/>
            <person name="Steindorff A."/>
            <person name="Ohm R.A."/>
            <person name="Martin F."/>
            <person name="Silar P."/>
            <person name="Natvig D.O."/>
            <person name="Lalanne C."/>
            <person name="Gautier V."/>
            <person name="Ament-Velasquez S.L."/>
            <person name="Kruys A."/>
            <person name="Hutchinson M.I."/>
            <person name="Powell A.J."/>
            <person name="Barry K."/>
            <person name="Miller A.N."/>
            <person name="Grigoriev I.V."/>
            <person name="Debuchy R."/>
            <person name="Gladieux P."/>
            <person name="Hiltunen Thoren M."/>
            <person name="Johannesson H."/>
        </authorList>
    </citation>
    <scope>NUCLEOTIDE SEQUENCE</scope>
    <source>
        <strain evidence="3">CBS 118394</strain>
    </source>
</reference>
<feature type="compositionally biased region" description="Low complexity" evidence="1">
    <location>
        <begin position="29"/>
        <end position="38"/>
    </location>
</feature>
<sequence length="209" mass="23118">MNPPICRNCLLRIARRAAHPTHQTLRQLSSSTSSSPPTKQTDPASLLANPTWSIRSLLSPSLASPSNPETKITPSQLSHLLRLSALPQPTSQAETASMLSTLQSQLLFVREIQTVDTKGIQPLRSIRDESAAGLSEATITLDTLKDALASEEVFGHCRRPRRETTTSEDTQKQLETKEAENWDALGTASEKSWKYFVVRSGKQQQEELE</sequence>
<evidence type="ECO:0000256" key="1">
    <source>
        <dbReference type="SAM" id="MobiDB-lite"/>
    </source>
</evidence>